<reference evidence="1" key="1">
    <citation type="submission" date="2014-09" db="EMBL/GenBank/DDBJ databases">
        <authorList>
            <person name="Magalhaes I.L.F."/>
            <person name="Oliveira U."/>
            <person name="Santos F.R."/>
            <person name="Vidigal T.H.D.A."/>
            <person name="Brescovit A.D."/>
            <person name="Santos A.J."/>
        </authorList>
    </citation>
    <scope>NUCLEOTIDE SEQUENCE</scope>
    <source>
        <tissue evidence="1">Shoot tissue taken approximately 20 cm above the soil surface</tissue>
    </source>
</reference>
<accession>A0A0A8ZJ28</accession>
<proteinExistence type="predicted"/>
<sequence length="47" mass="4903">MPSAAAMGCTRMSPQLLLTAMRSLGLSPTQSVCLLQCLRGTLCHGVP</sequence>
<name>A0A0A8ZJ28_ARUDO</name>
<dbReference type="EMBL" id="GBRH01263023">
    <property type="protein sequence ID" value="JAD34872.1"/>
    <property type="molecule type" value="Transcribed_RNA"/>
</dbReference>
<organism evidence="1">
    <name type="scientific">Arundo donax</name>
    <name type="common">Giant reed</name>
    <name type="synonym">Donax arundinaceus</name>
    <dbReference type="NCBI Taxonomy" id="35708"/>
    <lineage>
        <taxon>Eukaryota</taxon>
        <taxon>Viridiplantae</taxon>
        <taxon>Streptophyta</taxon>
        <taxon>Embryophyta</taxon>
        <taxon>Tracheophyta</taxon>
        <taxon>Spermatophyta</taxon>
        <taxon>Magnoliopsida</taxon>
        <taxon>Liliopsida</taxon>
        <taxon>Poales</taxon>
        <taxon>Poaceae</taxon>
        <taxon>PACMAD clade</taxon>
        <taxon>Arundinoideae</taxon>
        <taxon>Arundineae</taxon>
        <taxon>Arundo</taxon>
    </lineage>
</organism>
<dbReference type="AlphaFoldDB" id="A0A0A8ZJ28"/>
<protein>
    <submittedName>
        <fullName evidence="1">Uncharacterized protein</fullName>
    </submittedName>
</protein>
<evidence type="ECO:0000313" key="1">
    <source>
        <dbReference type="EMBL" id="JAD34872.1"/>
    </source>
</evidence>
<reference evidence="1" key="2">
    <citation type="journal article" date="2015" name="Data Brief">
        <title>Shoot transcriptome of the giant reed, Arundo donax.</title>
        <authorList>
            <person name="Barrero R.A."/>
            <person name="Guerrero F.D."/>
            <person name="Moolhuijzen P."/>
            <person name="Goolsby J.A."/>
            <person name="Tidwell J."/>
            <person name="Bellgard S.E."/>
            <person name="Bellgard M.I."/>
        </authorList>
    </citation>
    <scope>NUCLEOTIDE SEQUENCE</scope>
    <source>
        <tissue evidence="1">Shoot tissue taken approximately 20 cm above the soil surface</tissue>
    </source>
</reference>